<feature type="compositionally biased region" description="Basic residues" evidence="1">
    <location>
        <begin position="1"/>
        <end position="11"/>
    </location>
</feature>
<dbReference type="PANTHER" id="PTHR28096">
    <property type="entry name" value="PROTEIN FAF1"/>
    <property type="match status" value="1"/>
</dbReference>
<dbReference type="Proteomes" id="UP000075243">
    <property type="component" value="Unassembled WGS sequence"/>
</dbReference>
<dbReference type="InterPro" id="IPR027973">
    <property type="entry name" value="FSAF1-like"/>
</dbReference>
<accession>A0A151S344</accession>
<dbReference type="EMBL" id="KQ483480">
    <property type="protein sequence ID" value="KYP49255.1"/>
    <property type="molecule type" value="Genomic_DNA"/>
</dbReference>
<evidence type="ECO:0000256" key="1">
    <source>
        <dbReference type="SAM" id="MobiDB-lite"/>
    </source>
</evidence>
<dbReference type="GO" id="GO:0005730">
    <property type="term" value="C:nucleolus"/>
    <property type="evidence" value="ECO:0007669"/>
    <property type="project" value="TreeGrafter"/>
</dbReference>
<evidence type="ECO:0000313" key="2">
    <source>
        <dbReference type="EMBL" id="KYP49255.1"/>
    </source>
</evidence>
<gene>
    <name evidence="2" type="ORF">KK1_028992</name>
</gene>
<dbReference type="Pfam" id="PF15375">
    <property type="entry name" value="FSAF1"/>
    <property type="match status" value="1"/>
</dbReference>
<organism evidence="2 3">
    <name type="scientific">Cajanus cajan</name>
    <name type="common">Pigeon pea</name>
    <name type="synonym">Cajanus indicus</name>
    <dbReference type="NCBI Taxonomy" id="3821"/>
    <lineage>
        <taxon>Eukaryota</taxon>
        <taxon>Viridiplantae</taxon>
        <taxon>Streptophyta</taxon>
        <taxon>Embryophyta</taxon>
        <taxon>Tracheophyta</taxon>
        <taxon>Spermatophyta</taxon>
        <taxon>Magnoliopsida</taxon>
        <taxon>eudicotyledons</taxon>
        <taxon>Gunneridae</taxon>
        <taxon>Pentapetalae</taxon>
        <taxon>rosids</taxon>
        <taxon>fabids</taxon>
        <taxon>Fabales</taxon>
        <taxon>Fabaceae</taxon>
        <taxon>Papilionoideae</taxon>
        <taxon>50 kb inversion clade</taxon>
        <taxon>NPAAA clade</taxon>
        <taxon>indigoferoid/millettioid clade</taxon>
        <taxon>Phaseoleae</taxon>
        <taxon>Cajanus</taxon>
    </lineage>
</organism>
<name>A0A151S344_CAJCA</name>
<dbReference type="AlphaFoldDB" id="A0A151S344"/>
<evidence type="ECO:0000313" key="3">
    <source>
        <dbReference type="Proteomes" id="UP000075243"/>
    </source>
</evidence>
<feature type="region of interest" description="Disordered" evidence="1">
    <location>
        <begin position="135"/>
        <end position="154"/>
    </location>
</feature>
<protein>
    <submittedName>
        <fullName evidence="2">Uncharacterized protein</fullName>
    </submittedName>
</protein>
<keyword evidence="3" id="KW-1185">Reference proteome</keyword>
<dbReference type="GO" id="GO:0000462">
    <property type="term" value="P:maturation of SSU-rRNA from tricistronic rRNA transcript (SSU-rRNA, 5.8S rRNA, LSU-rRNA)"/>
    <property type="evidence" value="ECO:0007669"/>
    <property type="project" value="TreeGrafter"/>
</dbReference>
<reference evidence="2" key="1">
    <citation type="journal article" date="2012" name="Nat. Biotechnol.">
        <title>Draft genome sequence of pigeonpea (Cajanus cajan), an orphan legume crop of resource-poor farmers.</title>
        <authorList>
            <person name="Varshney R.K."/>
            <person name="Chen W."/>
            <person name="Li Y."/>
            <person name="Bharti A.K."/>
            <person name="Saxena R.K."/>
            <person name="Schlueter J.A."/>
            <person name="Donoghue M.T."/>
            <person name="Azam S."/>
            <person name="Fan G."/>
            <person name="Whaley A.M."/>
            <person name="Farmer A.D."/>
            <person name="Sheridan J."/>
            <person name="Iwata A."/>
            <person name="Tuteja R."/>
            <person name="Penmetsa R.V."/>
            <person name="Wu W."/>
            <person name="Upadhyaya H.D."/>
            <person name="Yang S.P."/>
            <person name="Shah T."/>
            <person name="Saxena K.B."/>
            <person name="Michael T."/>
            <person name="McCombie W.R."/>
            <person name="Yang B."/>
            <person name="Zhang G."/>
            <person name="Yang H."/>
            <person name="Wang J."/>
            <person name="Spillane C."/>
            <person name="Cook D.R."/>
            <person name="May G.D."/>
            <person name="Xu X."/>
            <person name="Jackson S.A."/>
        </authorList>
    </citation>
    <scope>NUCLEOTIDE SEQUENCE [LARGE SCALE GENOMIC DNA]</scope>
</reference>
<dbReference type="InterPro" id="IPR053030">
    <property type="entry name" value="Ribosomal_biogenesis_FAF1-like"/>
</dbReference>
<dbReference type="Gramene" id="C.cajan_27769.t">
    <property type="protein sequence ID" value="C.cajan_27769.t"/>
    <property type="gene ID" value="C.cajan_27769"/>
</dbReference>
<feature type="region of interest" description="Disordered" evidence="1">
    <location>
        <begin position="1"/>
        <end position="25"/>
    </location>
</feature>
<proteinExistence type="predicted"/>
<sequence length="188" mass="21571">MGNMYKNRKQAGGHGPPRENTDTQKHEMDLRKIMKDVENFSYSHMTWKERKKIENRNVVSLGGKPPKNQRLPLSVARPMMKKQQEREQNRKVGFVHHFDMFLFGLLICRVYSPGYRHCLTQLIFTSVSVRPHGGRQMYLSDGHTKSSSSPKAERELRSNALVKGLVPAKGTPTLKSGQARISRIINEQ</sequence>
<feature type="compositionally biased region" description="Basic and acidic residues" evidence="1">
    <location>
        <begin position="16"/>
        <end position="25"/>
    </location>
</feature>
<dbReference type="PANTHER" id="PTHR28096:SF1">
    <property type="entry name" value="PROTEIN FAF1"/>
    <property type="match status" value="1"/>
</dbReference>
<dbReference type="STRING" id="3821.A0A151S344"/>